<dbReference type="OrthoDB" id="190375at2759"/>
<organism evidence="1 2">
    <name type="scientific">Drosophila ananassae</name>
    <name type="common">Fruit fly</name>
    <dbReference type="NCBI Taxonomy" id="7217"/>
    <lineage>
        <taxon>Eukaryota</taxon>
        <taxon>Metazoa</taxon>
        <taxon>Ecdysozoa</taxon>
        <taxon>Arthropoda</taxon>
        <taxon>Hexapoda</taxon>
        <taxon>Insecta</taxon>
        <taxon>Pterygota</taxon>
        <taxon>Neoptera</taxon>
        <taxon>Endopterygota</taxon>
        <taxon>Diptera</taxon>
        <taxon>Brachycera</taxon>
        <taxon>Muscomorpha</taxon>
        <taxon>Ephydroidea</taxon>
        <taxon>Drosophilidae</taxon>
        <taxon>Drosophila</taxon>
        <taxon>Sophophora</taxon>
    </lineage>
</organism>
<evidence type="ECO:0000313" key="1">
    <source>
        <dbReference type="EMBL" id="KPU72976.1"/>
    </source>
</evidence>
<dbReference type="Pfam" id="PF00612">
    <property type="entry name" value="IQ"/>
    <property type="match status" value="3"/>
</dbReference>
<dbReference type="EMBL" id="CH902620">
    <property type="protein sequence ID" value="KPU72976.1"/>
    <property type="molecule type" value="Genomic_DNA"/>
</dbReference>
<dbReference type="SMART" id="SM00015">
    <property type="entry name" value="IQ"/>
    <property type="match status" value="3"/>
</dbReference>
<gene>
    <name evidence="1" type="primary">Dana\GF14929</name>
    <name evidence="1" type="synonym">dana_GLEANR_15695</name>
    <name evidence="1" type="ORF">GF14929</name>
</gene>
<name>A0A0P9BMG6_DROAN</name>
<dbReference type="STRING" id="7217.A0A0P9BMG6"/>
<sequence length="365" mass="42510">MQRIEFSDILRNVPVIVESEYEAFCEEDNESEAHVIPNNLTRAEGLILDYKQFLAARSIQRFVRGWQVRSYMAKLARSAVIVQKWWRGFMCRRRLPPVAEERLQEAVLAYYNLCAVRIQTLFRGWWSRKHIFDLTRLKIMQRLVAEDLIHSVAKVLHTTKGSEMLPGVYTLRNNEKCLKFSEQLLVTFGYRFYNAQACYKTLLHSSLISEQRQAFLRSAKYTYVPYMGFNDGGICSRRHSFTKSMKAKDGELFDIIQTFVSGHRAMDLGHTGKRDQMISIMNDEAEKKKYRDFTMKRKKFLKHVVASMQKWSGDGEKILPKALFKKPYNMQALLEAVKDSIVERYGPLDHCICGPSKSISSIDRV</sequence>
<evidence type="ECO:0000313" key="2">
    <source>
        <dbReference type="Proteomes" id="UP000007801"/>
    </source>
</evidence>
<dbReference type="InParanoid" id="A0A0P9BMG6"/>
<dbReference type="Gene3D" id="1.20.5.190">
    <property type="match status" value="1"/>
</dbReference>
<dbReference type="CDD" id="cd23767">
    <property type="entry name" value="IQCD"/>
    <property type="match status" value="1"/>
</dbReference>
<dbReference type="AlphaFoldDB" id="A0A0P9BMG6"/>
<dbReference type="Proteomes" id="UP000007801">
    <property type="component" value="Unassembled WGS sequence"/>
</dbReference>
<proteinExistence type="predicted"/>
<dbReference type="InterPro" id="IPR000048">
    <property type="entry name" value="IQ_motif_EF-hand-BS"/>
</dbReference>
<dbReference type="GeneID" id="6497744"/>
<keyword evidence="2" id="KW-1185">Reference proteome</keyword>
<dbReference type="KEGG" id="dan:6497744"/>
<accession>A0A0P9BMG6</accession>
<protein>
    <submittedName>
        <fullName evidence="1">Uncharacterized protein</fullName>
    </submittedName>
</protein>
<reference evidence="1 2" key="1">
    <citation type="journal article" date="2007" name="Nature">
        <title>Evolution of genes and genomes on the Drosophila phylogeny.</title>
        <authorList>
            <consortium name="Drosophila 12 Genomes Consortium"/>
            <person name="Clark A.G."/>
            <person name="Eisen M.B."/>
            <person name="Smith D.R."/>
            <person name="Bergman C.M."/>
            <person name="Oliver B."/>
            <person name="Markow T.A."/>
            <person name="Kaufman T.C."/>
            <person name="Kellis M."/>
            <person name="Gelbart W."/>
            <person name="Iyer V.N."/>
            <person name="Pollard D.A."/>
            <person name="Sackton T.B."/>
            <person name="Larracuente A.M."/>
            <person name="Singh N.D."/>
            <person name="Abad J.P."/>
            <person name="Abt D.N."/>
            <person name="Adryan B."/>
            <person name="Aguade M."/>
            <person name="Akashi H."/>
            <person name="Anderson W.W."/>
            <person name="Aquadro C.F."/>
            <person name="Ardell D.H."/>
            <person name="Arguello R."/>
            <person name="Artieri C.G."/>
            <person name="Barbash D.A."/>
            <person name="Barker D."/>
            <person name="Barsanti P."/>
            <person name="Batterham P."/>
            <person name="Batzoglou S."/>
            <person name="Begun D."/>
            <person name="Bhutkar A."/>
            <person name="Blanco E."/>
            <person name="Bosak S.A."/>
            <person name="Bradley R.K."/>
            <person name="Brand A.D."/>
            <person name="Brent M.R."/>
            <person name="Brooks A.N."/>
            <person name="Brown R.H."/>
            <person name="Butlin R.K."/>
            <person name="Caggese C."/>
            <person name="Calvi B.R."/>
            <person name="Bernardo de Carvalho A."/>
            <person name="Caspi A."/>
            <person name="Castrezana S."/>
            <person name="Celniker S.E."/>
            <person name="Chang J.L."/>
            <person name="Chapple C."/>
            <person name="Chatterji S."/>
            <person name="Chinwalla A."/>
            <person name="Civetta A."/>
            <person name="Clifton S.W."/>
            <person name="Comeron J.M."/>
            <person name="Costello J.C."/>
            <person name="Coyne J.A."/>
            <person name="Daub J."/>
            <person name="David R.G."/>
            <person name="Delcher A.L."/>
            <person name="Delehaunty K."/>
            <person name="Do C.B."/>
            <person name="Ebling H."/>
            <person name="Edwards K."/>
            <person name="Eickbush T."/>
            <person name="Evans J.D."/>
            <person name="Filipski A."/>
            <person name="Findeiss S."/>
            <person name="Freyhult E."/>
            <person name="Fulton L."/>
            <person name="Fulton R."/>
            <person name="Garcia A.C."/>
            <person name="Gardiner A."/>
            <person name="Garfield D.A."/>
            <person name="Garvin B.E."/>
            <person name="Gibson G."/>
            <person name="Gilbert D."/>
            <person name="Gnerre S."/>
            <person name="Godfrey J."/>
            <person name="Good R."/>
            <person name="Gotea V."/>
            <person name="Gravely B."/>
            <person name="Greenberg A.J."/>
            <person name="Griffiths-Jones S."/>
            <person name="Gross S."/>
            <person name="Guigo R."/>
            <person name="Gustafson E.A."/>
            <person name="Haerty W."/>
            <person name="Hahn M.W."/>
            <person name="Halligan D.L."/>
            <person name="Halpern A.L."/>
            <person name="Halter G.M."/>
            <person name="Han M.V."/>
            <person name="Heger A."/>
            <person name="Hillier L."/>
            <person name="Hinrichs A.S."/>
            <person name="Holmes I."/>
            <person name="Hoskins R.A."/>
            <person name="Hubisz M.J."/>
            <person name="Hultmark D."/>
            <person name="Huntley M.A."/>
            <person name="Jaffe D.B."/>
            <person name="Jagadeeshan S."/>
            <person name="Jeck W.R."/>
            <person name="Johnson J."/>
            <person name="Jones C.D."/>
            <person name="Jordan W.C."/>
            <person name="Karpen G.H."/>
            <person name="Kataoka E."/>
            <person name="Keightley P.D."/>
            <person name="Kheradpour P."/>
            <person name="Kirkness E.F."/>
            <person name="Koerich L.B."/>
            <person name="Kristiansen K."/>
            <person name="Kudrna D."/>
            <person name="Kulathinal R.J."/>
            <person name="Kumar S."/>
            <person name="Kwok R."/>
            <person name="Lander E."/>
            <person name="Langley C.H."/>
            <person name="Lapoint R."/>
            <person name="Lazzaro B.P."/>
            <person name="Lee S.J."/>
            <person name="Levesque L."/>
            <person name="Li R."/>
            <person name="Lin C.F."/>
            <person name="Lin M.F."/>
            <person name="Lindblad-Toh K."/>
            <person name="Llopart A."/>
            <person name="Long M."/>
            <person name="Low L."/>
            <person name="Lozovsky E."/>
            <person name="Lu J."/>
            <person name="Luo M."/>
            <person name="Machado C.A."/>
            <person name="Makalowski W."/>
            <person name="Marzo M."/>
            <person name="Matsuda M."/>
            <person name="Matzkin L."/>
            <person name="McAllister B."/>
            <person name="McBride C.S."/>
            <person name="McKernan B."/>
            <person name="McKernan K."/>
            <person name="Mendez-Lago M."/>
            <person name="Minx P."/>
            <person name="Mollenhauer M.U."/>
            <person name="Montooth K."/>
            <person name="Mount S.M."/>
            <person name="Mu X."/>
            <person name="Myers E."/>
            <person name="Negre B."/>
            <person name="Newfeld S."/>
            <person name="Nielsen R."/>
            <person name="Noor M.A."/>
            <person name="O'Grady P."/>
            <person name="Pachter L."/>
            <person name="Papaceit M."/>
            <person name="Parisi M.J."/>
            <person name="Parisi M."/>
            <person name="Parts L."/>
            <person name="Pedersen J.S."/>
            <person name="Pesole G."/>
            <person name="Phillippy A.M."/>
            <person name="Ponting C.P."/>
            <person name="Pop M."/>
            <person name="Porcelli D."/>
            <person name="Powell J.R."/>
            <person name="Prohaska S."/>
            <person name="Pruitt K."/>
            <person name="Puig M."/>
            <person name="Quesneville H."/>
            <person name="Ram K.R."/>
            <person name="Rand D."/>
            <person name="Rasmussen M.D."/>
            <person name="Reed L.K."/>
            <person name="Reenan R."/>
            <person name="Reily A."/>
            <person name="Remington K.A."/>
            <person name="Rieger T.T."/>
            <person name="Ritchie M.G."/>
            <person name="Robin C."/>
            <person name="Rogers Y.H."/>
            <person name="Rohde C."/>
            <person name="Rozas J."/>
            <person name="Rubenfield M.J."/>
            <person name="Ruiz A."/>
            <person name="Russo S."/>
            <person name="Salzberg S.L."/>
            <person name="Sanchez-Gracia A."/>
            <person name="Saranga D.J."/>
            <person name="Sato H."/>
            <person name="Schaeffer S.W."/>
            <person name="Schatz M.C."/>
            <person name="Schlenke T."/>
            <person name="Schwartz R."/>
            <person name="Segarra C."/>
            <person name="Singh R.S."/>
            <person name="Sirot L."/>
            <person name="Sirota M."/>
            <person name="Sisneros N.B."/>
            <person name="Smith C.D."/>
            <person name="Smith T.F."/>
            <person name="Spieth J."/>
            <person name="Stage D.E."/>
            <person name="Stark A."/>
            <person name="Stephan W."/>
            <person name="Strausberg R.L."/>
            <person name="Strempel S."/>
            <person name="Sturgill D."/>
            <person name="Sutton G."/>
            <person name="Sutton G.G."/>
            <person name="Tao W."/>
            <person name="Teichmann S."/>
            <person name="Tobari Y.N."/>
            <person name="Tomimura Y."/>
            <person name="Tsolas J.M."/>
            <person name="Valente V.L."/>
            <person name="Venter E."/>
            <person name="Venter J.C."/>
            <person name="Vicario S."/>
            <person name="Vieira F.G."/>
            <person name="Vilella A.J."/>
            <person name="Villasante A."/>
            <person name="Walenz B."/>
            <person name="Wang J."/>
            <person name="Wasserman M."/>
            <person name="Watts T."/>
            <person name="Wilson D."/>
            <person name="Wilson R.K."/>
            <person name="Wing R.A."/>
            <person name="Wolfner M.F."/>
            <person name="Wong A."/>
            <person name="Wong G.K."/>
            <person name="Wu C.I."/>
            <person name="Wu G."/>
            <person name="Yamamoto D."/>
            <person name="Yang H.P."/>
            <person name="Yang S.P."/>
            <person name="Yorke J.A."/>
            <person name="Yoshida K."/>
            <person name="Zdobnov E."/>
            <person name="Zhang P."/>
            <person name="Zhang Y."/>
            <person name="Zimin A.V."/>
            <person name="Baldwin J."/>
            <person name="Abdouelleil A."/>
            <person name="Abdulkadir J."/>
            <person name="Abebe A."/>
            <person name="Abera B."/>
            <person name="Abreu J."/>
            <person name="Acer S.C."/>
            <person name="Aftuck L."/>
            <person name="Alexander A."/>
            <person name="An P."/>
            <person name="Anderson E."/>
            <person name="Anderson S."/>
            <person name="Arachi H."/>
            <person name="Azer M."/>
            <person name="Bachantsang P."/>
            <person name="Barry A."/>
            <person name="Bayul T."/>
            <person name="Berlin A."/>
            <person name="Bessette D."/>
            <person name="Bloom T."/>
            <person name="Blye J."/>
            <person name="Boguslavskiy L."/>
            <person name="Bonnet C."/>
            <person name="Boukhgalter B."/>
            <person name="Bourzgui I."/>
            <person name="Brown A."/>
            <person name="Cahill P."/>
            <person name="Channer S."/>
            <person name="Cheshatsang Y."/>
            <person name="Chuda L."/>
            <person name="Citroen M."/>
            <person name="Collymore A."/>
            <person name="Cooke P."/>
            <person name="Costello M."/>
            <person name="D'Aco K."/>
            <person name="Daza R."/>
            <person name="De Haan G."/>
            <person name="DeGray S."/>
            <person name="DeMaso C."/>
            <person name="Dhargay N."/>
            <person name="Dooley K."/>
            <person name="Dooley E."/>
            <person name="Doricent M."/>
            <person name="Dorje P."/>
            <person name="Dorjee K."/>
            <person name="Dupes A."/>
            <person name="Elong R."/>
            <person name="Falk J."/>
            <person name="Farina A."/>
            <person name="Faro S."/>
            <person name="Ferguson D."/>
            <person name="Fisher S."/>
            <person name="Foley C.D."/>
            <person name="Franke A."/>
            <person name="Friedrich D."/>
            <person name="Gadbois L."/>
            <person name="Gearin G."/>
            <person name="Gearin C.R."/>
            <person name="Giannoukos G."/>
            <person name="Goode T."/>
            <person name="Graham J."/>
            <person name="Grandbois E."/>
            <person name="Grewal S."/>
            <person name="Gyaltsen K."/>
            <person name="Hafez N."/>
            <person name="Hagos B."/>
            <person name="Hall J."/>
            <person name="Henson C."/>
            <person name="Hollinger A."/>
            <person name="Honan T."/>
            <person name="Huard M.D."/>
            <person name="Hughes L."/>
            <person name="Hurhula B."/>
            <person name="Husby M.E."/>
            <person name="Kamat A."/>
            <person name="Kanga B."/>
            <person name="Kashin S."/>
            <person name="Khazanovich D."/>
            <person name="Kisner P."/>
            <person name="Lance K."/>
            <person name="Lara M."/>
            <person name="Lee W."/>
            <person name="Lennon N."/>
            <person name="Letendre F."/>
            <person name="LeVine R."/>
            <person name="Lipovsky A."/>
            <person name="Liu X."/>
            <person name="Liu J."/>
            <person name="Liu S."/>
            <person name="Lokyitsang T."/>
            <person name="Lokyitsang Y."/>
            <person name="Lubonja R."/>
            <person name="Lui A."/>
            <person name="MacDonald P."/>
            <person name="Magnisalis V."/>
            <person name="Maru K."/>
            <person name="Matthews C."/>
            <person name="McCusker W."/>
            <person name="McDonough S."/>
            <person name="Mehta T."/>
            <person name="Meldrim J."/>
            <person name="Meneus L."/>
            <person name="Mihai O."/>
            <person name="Mihalev A."/>
            <person name="Mihova T."/>
            <person name="Mittelman R."/>
            <person name="Mlenga V."/>
            <person name="Montmayeur A."/>
            <person name="Mulrain L."/>
            <person name="Navidi A."/>
            <person name="Naylor J."/>
            <person name="Negash T."/>
            <person name="Nguyen T."/>
            <person name="Nguyen N."/>
            <person name="Nicol R."/>
            <person name="Norbu C."/>
            <person name="Norbu N."/>
            <person name="Novod N."/>
            <person name="O'Neill B."/>
            <person name="Osman S."/>
            <person name="Markiewicz E."/>
            <person name="Oyono O.L."/>
            <person name="Patti C."/>
            <person name="Phunkhang P."/>
            <person name="Pierre F."/>
            <person name="Priest M."/>
            <person name="Raghuraman S."/>
            <person name="Rege F."/>
            <person name="Reyes R."/>
            <person name="Rise C."/>
            <person name="Rogov P."/>
            <person name="Ross K."/>
            <person name="Ryan E."/>
            <person name="Settipalli S."/>
            <person name="Shea T."/>
            <person name="Sherpa N."/>
            <person name="Shi L."/>
            <person name="Shih D."/>
            <person name="Sparrow T."/>
            <person name="Spaulding J."/>
            <person name="Stalker J."/>
            <person name="Stange-Thomann N."/>
            <person name="Stavropoulos S."/>
            <person name="Stone C."/>
            <person name="Strader C."/>
            <person name="Tesfaye S."/>
            <person name="Thomson T."/>
            <person name="Thoulutsang Y."/>
            <person name="Thoulutsang D."/>
            <person name="Topham K."/>
            <person name="Topping I."/>
            <person name="Tsamla T."/>
            <person name="Vassiliev H."/>
            <person name="Vo A."/>
            <person name="Wangchuk T."/>
            <person name="Wangdi T."/>
            <person name="Weiand M."/>
            <person name="Wilkinson J."/>
            <person name="Wilson A."/>
            <person name="Yadav S."/>
            <person name="Young G."/>
            <person name="Yu Q."/>
            <person name="Zembek L."/>
            <person name="Zhong D."/>
            <person name="Zimmer A."/>
            <person name="Zwirko Z."/>
            <person name="Jaffe D.B."/>
            <person name="Alvarez P."/>
            <person name="Brockman W."/>
            <person name="Butler J."/>
            <person name="Chin C."/>
            <person name="Gnerre S."/>
            <person name="Grabherr M."/>
            <person name="Kleber M."/>
            <person name="Mauceli E."/>
            <person name="MacCallum I."/>
        </authorList>
    </citation>
    <scope>NUCLEOTIDE SEQUENCE [LARGE SCALE GENOMIC DNA]</scope>
    <source>
        <strain evidence="2">Tucson 14024-0371.13</strain>
    </source>
</reference>
<dbReference type="PROSITE" id="PS50096">
    <property type="entry name" value="IQ"/>
    <property type="match status" value="3"/>
</dbReference>